<feature type="chain" id="PRO_5028897420" evidence="1">
    <location>
        <begin position="24"/>
        <end position="438"/>
    </location>
</feature>
<dbReference type="RefSeq" id="WP_182804448.1">
    <property type="nucleotide sequence ID" value="NZ_CP060007.1"/>
</dbReference>
<proteinExistence type="predicted"/>
<dbReference type="AlphaFoldDB" id="A0A7G5XIV7"/>
<dbReference type="EMBL" id="CP060007">
    <property type="protein sequence ID" value="QNA45410.1"/>
    <property type="molecule type" value="Genomic_DNA"/>
</dbReference>
<feature type="signal peptide" evidence="1">
    <location>
        <begin position="1"/>
        <end position="23"/>
    </location>
</feature>
<dbReference type="InterPro" id="IPR026444">
    <property type="entry name" value="Secre_tail"/>
</dbReference>
<gene>
    <name evidence="3" type="ORF">H4075_04195</name>
</gene>
<dbReference type="Proteomes" id="UP000515344">
    <property type="component" value="Chromosome"/>
</dbReference>
<sequence>MIRKLLLLLVVITILQNTSYSQGAEIYGNCFYRSTTETIVVRLALSNPTGSNQGQMRLMGMRFGFQYNADQVTYEGYYSYMTGLNDGSYLPFIGPDTQAGGADIDPNLFSGTGLRTAPILNPNGTSKIMTVRYINRSTADCDNGLGIPAGTTAILLDIFFKLKNPGVRPPSYYHLTDPDYGFGDPQFIAQFFDKQNGGHTASLTDSYKEIGVTAIREGNSNNPYQPFDISDCDNQNYNPITIGKDDVNFITPINGVLSGKAIDATVQDKDNHVLVNWKSEYNQLVDYFEVQRKEGNGEFKTIGLVMSKEGNEAVQYEFKDKITARDVEPSYRIKVINNDKIITYSDVKKIRLGSEQSISVKVFPNPSSENIRINLPAVENGSMFVCRMYSTEGRIVKVSNVSAANPSVDIRSLSVGSYFMELYNPKSGKRFYTQFSKQ</sequence>
<evidence type="ECO:0000313" key="4">
    <source>
        <dbReference type="Proteomes" id="UP000515344"/>
    </source>
</evidence>
<protein>
    <submittedName>
        <fullName evidence="3">T9SS type A sorting domain-containing protein</fullName>
    </submittedName>
</protein>
<dbReference type="NCBIfam" id="TIGR04183">
    <property type="entry name" value="Por_Secre_tail"/>
    <property type="match status" value="1"/>
</dbReference>
<dbReference type="Pfam" id="PF18962">
    <property type="entry name" value="Por_Secre_tail"/>
    <property type="match status" value="1"/>
</dbReference>
<feature type="domain" description="Secretion system C-terminal sorting" evidence="2">
    <location>
        <begin position="362"/>
        <end position="426"/>
    </location>
</feature>
<organism evidence="3 4">
    <name type="scientific">Lacibacter sediminis</name>
    <dbReference type="NCBI Taxonomy" id="2760713"/>
    <lineage>
        <taxon>Bacteria</taxon>
        <taxon>Pseudomonadati</taxon>
        <taxon>Bacteroidota</taxon>
        <taxon>Chitinophagia</taxon>
        <taxon>Chitinophagales</taxon>
        <taxon>Chitinophagaceae</taxon>
        <taxon>Lacibacter</taxon>
    </lineage>
</organism>
<reference evidence="4" key="1">
    <citation type="submission" date="2020-08" db="EMBL/GenBank/DDBJ databases">
        <title>Lacibacter sp. S13-6-6 genome sequencing.</title>
        <authorList>
            <person name="Jin L."/>
        </authorList>
    </citation>
    <scope>NUCLEOTIDE SEQUENCE [LARGE SCALE GENOMIC DNA]</scope>
    <source>
        <strain evidence="4">S13-6-6</strain>
    </source>
</reference>
<evidence type="ECO:0000313" key="3">
    <source>
        <dbReference type="EMBL" id="QNA45410.1"/>
    </source>
</evidence>
<dbReference type="KEGG" id="lacs:H4075_04195"/>
<name>A0A7G5XIV7_9BACT</name>
<evidence type="ECO:0000259" key="2">
    <source>
        <dbReference type="Pfam" id="PF18962"/>
    </source>
</evidence>
<evidence type="ECO:0000256" key="1">
    <source>
        <dbReference type="SAM" id="SignalP"/>
    </source>
</evidence>
<accession>A0A7G5XIV7</accession>
<keyword evidence="1" id="KW-0732">Signal</keyword>
<keyword evidence="4" id="KW-1185">Reference proteome</keyword>